<keyword evidence="3" id="KW-1185">Reference proteome</keyword>
<dbReference type="EMBL" id="JAOTOJ010000004">
    <property type="protein sequence ID" value="KAK9402181.1"/>
    <property type="molecule type" value="Genomic_DNA"/>
</dbReference>
<organism evidence="2 3">
    <name type="scientific">Crotalus adamanteus</name>
    <name type="common">Eastern diamondback rattlesnake</name>
    <dbReference type="NCBI Taxonomy" id="8729"/>
    <lineage>
        <taxon>Eukaryota</taxon>
        <taxon>Metazoa</taxon>
        <taxon>Chordata</taxon>
        <taxon>Craniata</taxon>
        <taxon>Vertebrata</taxon>
        <taxon>Euteleostomi</taxon>
        <taxon>Lepidosauria</taxon>
        <taxon>Squamata</taxon>
        <taxon>Bifurcata</taxon>
        <taxon>Unidentata</taxon>
        <taxon>Episquamata</taxon>
        <taxon>Toxicofera</taxon>
        <taxon>Serpentes</taxon>
        <taxon>Colubroidea</taxon>
        <taxon>Viperidae</taxon>
        <taxon>Crotalinae</taxon>
        <taxon>Crotalus</taxon>
    </lineage>
</organism>
<sequence length="178" mass="20054">MKQTVHNISDRILTKAEINVLSKGFNFAVAPKHIPTETIICGVKTSLTKINPDDANKIRLEITNILCTSKPPKSNLPKEEQTALRNLKEDTSIIILPADKGNAMVVMNTSDYQTKLTNLLQDSTYKPLNRDPTTYLEKTTRSKIKASPTSEEIQQRIIPREKSSRCPKLYGLPKIHKE</sequence>
<dbReference type="AlphaFoldDB" id="A0AAW1BIT7"/>
<evidence type="ECO:0000313" key="3">
    <source>
        <dbReference type="Proteomes" id="UP001474421"/>
    </source>
</evidence>
<dbReference type="Proteomes" id="UP001474421">
    <property type="component" value="Unassembled WGS sequence"/>
</dbReference>
<evidence type="ECO:0000313" key="2">
    <source>
        <dbReference type="EMBL" id="KAK9402181.1"/>
    </source>
</evidence>
<comment type="caution">
    <text evidence="2">The sequence shown here is derived from an EMBL/GenBank/DDBJ whole genome shotgun (WGS) entry which is preliminary data.</text>
</comment>
<name>A0AAW1BIT7_CROAD</name>
<feature type="region of interest" description="Disordered" evidence="1">
    <location>
        <begin position="137"/>
        <end position="163"/>
    </location>
</feature>
<gene>
    <name evidence="2" type="ORF">NXF25_010537</name>
</gene>
<reference evidence="2 3" key="1">
    <citation type="journal article" date="2024" name="Proc. Natl. Acad. Sci. U.S.A.">
        <title>The genetic regulatory architecture and epigenomic basis for age-related changes in rattlesnake venom.</title>
        <authorList>
            <person name="Hogan M.P."/>
            <person name="Holding M.L."/>
            <person name="Nystrom G.S."/>
            <person name="Colston T.J."/>
            <person name="Bartlett D.A."/>
            <person name="Mason A.J."/>
            <person name="Ellsworth S.A."/>
            <person name="Rautsaw R.M."/>
            <person name="Lawrence K.C."/>
            <person name="Strickland J.L."/>
            <person name="He B."/>
            <person name="Fraser P."/>
            <person name="Margres M.J."/>
            <person name="Gilbert D.M."/>
            <person name="Gibbs H.L."/>
            <person name="Parkinson C.L."/>
            <person name="Rokyta D.R."/>
        </authorList>
    </citation>
    <scope>NUCLEOTIDE SEQUENCE [LARGE SCALE GENOMIC DNA]</scope>
    <source>
        <strain evidence="2">DRR0105</strain>
    </source>
</reference>
<evidence type="ECO:0000256" key="1">
    <source>
        <dbReference type="SAM" id="MobiDB-lite"/>
    </source>
</evidence>
<accession>A0AAW1BIT7</accession>
<proteinExistence type="predicted"/>
<protein>
    <submittedName>
        <fullName evidence="2">Uncharacterized protein</fullName>
    </submittedName>
</protein>